<dbReference type="Proteomes" id="UP001500657">
    <property type="component" value="Unassembled WGS sequence"/>
</dbReference>
<protein>
    <submittedName>
        <fullName evidence="1">RidA family protein</fullName>
    </submittedName>
</protein>
<dbReference type="PANTHER" id="PTHR47328:SF1">
    <property type="entry name" value="RUTC FAMILY PROTEIN YOAB"/>
    <property type="match status" value="1"/>
</dbReference>
<dbReference type="InterPro" id="IPR035959">
    <property type="entry name" value="RutC-like_sf"/>
</dbReference>
<gene>
    <name evidence="1" type="ORF">GCM10009126_30270</name>
</gene>
<dbReference type="EMBL" id="BAAAFO010000004">
    <property type="protein sequence ID" value="GAA0262588.1"/>
    <property type="molecule type" value="Genomic_DNA"/>
</dbReference>
<reference evidence="2" key="1">
    <citation type="journal article" date="2019" name="Int. J. Syst. Evol. Microbiol.">
        <title>The Global Catalogue of Microorganisms (GCM) 10K type strain sequencing project: providing services to taxonomists for standard genome sequencing and annotation.</title>
        <authorList>
            <consortium name="The Broad Institute Genomics Platform"/>
            <consortium name="The Broad Institute Genome Sequencing Center for Infectious Disease"/>
            <person name="Wu L."/>
            <person name="Ma J."/>
        </authorList>
    </citation>
    <scope>NUCLEOTIDE SEQUENCE [LARGE SCALE GENOMIC DNA]</scope>
    <source>
        <strain evidence="2">JCM 16242</strain>
    </source>
</reference>
<sequence>MIQRFDTGPRMSEMTVHNGVAYLAGQVAENADADIVGQTEQVLAAIDALLARADTDKRNILRAGIFLADMADFAGMNEAWGRWVPQGATPARATVQAQLANPGWKVEIVITAAIP</sequence>
<dbReference type="RefSeq" id="WP_343883640.1">
    <property type="nucleotide sequence ID" value="NZ_BAAAFO010000004.1"/>
</dbReference>
<evidence type="ECO:0000313" key="1">
    <source>
        <dbReference type="EMBL" id="GAA0262588.1"/>
    </source>
</evidence>
<dbReference type="Gene3D" id="3.30.1330.40">
    <property type="entry name" value="RutC-like"/>
    <property type="match status" value="1"/>
</dbReference>
<dbReference type="Pfam" id="PF01042">
    <property type="entry name" value="Ribonuc_L-PSP"/>
    <property type="match status" value="1"/>
</dbReference>
<keyword evidence="2" id="KW-1185">Reference proteome</keyword>
<evidence type="ECO:0000313" key="2">
    <source>
        <dbReference type="Proteomes" id="UP001500657"/>
    </source>
</evidence>
<organism evidence="1 2">
    <name type="scientific">Rhodanobacter caeni</name>
    <dbReference type="NCBI Taxonomy" id="657654"/>
    <lineage>
        <taxon>Bacteria</taxon>
        <taxon>Pseudomonadati</taxon>
        <taxon>Pseudomonadota</taxon>
        <taxon>Gammaproteobacteria</taxon>
        <taxon>Lysobacterales</taxon>
        <taxon>Rhodanobacteraceae</taxon>
        <taxon>Rhodanobacter</taxon>
    </lineage>
</organism>
<dbReference type="PANTHER" id="PTHR47328">
    <property type="match status" value="1"/>
</dbReference>
<dbReference type="InterPro" id="IPR006175">
    <property type="entry name" value="YjgF/YER057c/UK114"/>
</dbReference>
<comment type="caution">
    <text evidence="1">The sequence shown here is derived from an EMBL/GenBank/DDBJ whole genome shotgun (WGS) entry which is preliminary data.</text>
</comment>
<proteinExistence type="predicted"/>
<dbReference type="CDD" id="cd06150">
    <property type="entry name" value="YjgF_YER057c_UK114_like_2"/>
    <property type="match status" value="1"/>
</dbReference>
<dbReference type="InterPro" id="IPR035709">
    <property type="entry name" value="YoaB-like"/>
</dbReference>
<name>A0ABP3EJK0_9GAMM</name>
<dbReference type="SUPFAM" id="SSF55298">
    <property type="entry name" value="YjgF-like"/>
    <property type="match status" value="1"/>
</dbReference>
<accession>A0ABP3EJK0</accession>